<dbReference type="CDD" id="cd16434">
    <property type="entry name" value="CheB-CheR_fusion"/>
    <property type="match status" value="1"/>
</dbReference>
<dbReference type="InterPro" id="IPR029063">
    <property type="entry name" value="SAM-dependent_MTases_sf"/>
</dbReference>
<evidence type="ECO:0000256" key="6">
    <source>
        <dbReference type="ARBA" id="ARBA00023015"/>
    </source>
</evidence>
<dbReference type="InterPro" id="IPR036097">
    <property type="entry name" value="HisK_dim/P_sf"/>
</dbReference>
<dbReference type="GO" id="GO:0005737">
    <property type="term" value="C:cytoplasm"/>
    <property type="evidence" value="ECO:0007669"/>
    <property type="project" value="InterPro"/>
</dbReference>
<feature type="domain" description="HTH luxR-type" evidence="12">
    <location>
        <begin position="1370"/>
        <end position="1435"/>
    </location>
</feature>
<dbReference type="SUPFAM" id="SSF55785">
    <property type="entry name" value="PYP-like sensor domain (PAS domain)"/>
    <property type="match status" value="1"/>
</dbReference>
<dbReference type="SMART" id="SM00138">
    <property type="entry name" value="MeTrc"/>
    <property type="match status" value="1"/>
</dbReference>
<keyword evidence="6" id="KW-0805">Transcription regulation</keyword>
<dbReference type="PANTHER" id="PTHR24422">
    <property type="entry name" value="CHEMOTAXIS PROTEIN METHYLTRANSFERASE"/>
    <property type="match status" value="1"/>
</dbReference>
<dbReference type="InterPro" id="IPR016032">
    <property type="entry name" value="Sig_transdc_resp-reg_C-effctor"/>
</dbReference>
<dbReference type="SUPFAM" id="SSF52172">
    <property type="entry name" value="CheY-like"/>
    <property type="match status" value="2"/>
</dbReference>
<dbReference type="PROSITE" id="PS50109">
    <property type="entry name" value="HIS_KIN"/>
    <property type="match status" value="1"/>
</dbReference>
<protein>
    <recommendedName>
        <fullName evidence="2">histidine kinase</fullName>
        <ecNumber evidence="2">2.7.13.3</ecNumber>
    </recommendedName>
</protein>
<dbReference type="InterPro" id="IPR022641">
    <property type="entry name" value="CheR_N"/>
</dbReference>
<dbReference type="FunFam" id="3.40.50.2300:FF:000018">
    <property type="entry name" value="DNA-binding transcriptional regulator NtrC"/>
    <property type="match status" value="1"/>
</dbReference>
<accession>V6F0G9</accession>
<dbReference type="Pfam" id="PF03705">
    <property type="entry name" value="CheR_N"/>
    <property type="match status" value="1"/>
</dbReference>
<keyword evidence="4 10" id="KW-0597">Phosphoprotein</keyword>
<feature type="active site" evidence="9">
    <location>
        <position position="136"/>
    </location>
</feature>
<dbReference type="InterPro" id="IPR003594">
    <property type="entry name" value="HATPase_dom"/>
</dbReference>
<dbReference type="Pfam" id="PF00072">
    <property type="entry name" value="Response_reg"/>
    <property type="match status" value="2"/>
</dbReference>
<keyword evidence="5" id="KW-0902">Two-component regulatory system</keyword>
<dbReference type="SUPFAM" id="SSF55874">
    <property type="entry name" value="ATPase domain of HSP90 chaperone/DNA topoisomerase II/histidine kinase"/>
    <property type="match status" value="1"/>
</dbReference>
<evidence type="ECO:0000313" key="17">
    <source>
        <dbReference type="EMBL" id="CDK98882.1"/>
    </source>
</evidence>
<keyword evidence="9" id="KW-0378">Hydrolase</keyword>
<dbReference type="GO" id="GO:0000155">
    <property type="term" value="F:phosphorelay sensor kinase activity"/>
    <property type="evidence" value="ECO:0007669"/>
    <property type="project" value="InterPro"/>
</dbReference>
<dbReference type="CDD" id="cd06170">
    <property type="entry name" value="LuxR_C_like"/>
    <property type="match status" value="1"/>
</dbReference>
<dbReference type="SMART" id="SM00387">
    <property type="entry name" value="HATPase_c"/>
    <property type="match status" value="1"/>
</dbReference>
<dbReference type="InterPro" id="IPR005467">
    <property type="entry name" value="His_kinase_dom"/>
</dbReference>
<feature type="domain" description="CheB-type methylesterase" evidence="15">
    <location>
        <begin position="12"/>
        <end position="194"/>
    </location>
</feature>
<evidence type="ECO:0000259" key="14">
    <source>
        <dbReference type="PROSITE" id="PS50110"/>
    </source>
</evidence>
<dbReference type="PRINTS" id="PR00996">
    <property type="entry name" value="CHERMTFRASE"/>
</dbReference>
<keyword evidence="11" id="KW-0175">Coiled coil</keyword>
<dbReference type="Proteomes" id="UP000018922">
    <property type="component" value="Chromosome I"/>
</dbReference>
<evidence type="ECO:0000256" key="3">
    <source>
        <dbReference type="ARBA" id="ARBA00022500"/>
    </source>
</evidence>
<dbReference type="InterPro" id="IPR036890">
    <property type="entry name" value="HATPase_C_sf"/>
</dbReference>
<dbReference type="PROSITE" id="PS00622">
    <property type="entry name" value="HTH_LUXR_1"/>
    <property type="match status" value="1"/>
</dbReference>
<dbReference type="Gene3D" id="3.40.50.180">
    <property type="entry name" value="Methylesterase CheB, C-terminal domain"/>
    <property type="match status" value="1"/>
</dbReference>
<evidence type="ECO:0000256" key="8">
    <source>
        <dbReference type="ARBA" id="ARBA00023163"/>
    </source>
</evidence>
<dbReference type="Gene3D" id="3.40.50.2300">
    <property type="match status" value="2"/>
</dbReference>
<proteinExistence type="predicted"/>
<evidence type="ECO:0000313" key="18">
    <source>
        <dbReference type="Proteomes" id="UP000018922"/>
    </source>
</evidence>
<evidence type="ECO:0000256" key="7">
    <source>
        <dbReference type="ARBA" id="ARBA00023125"/>
    </source>
</evidence>
<dbReference type="EC" id="2.7.13.3" evidence="2"/>
<dbReference type="GO" id="GO:0003677">
    <property type="term" value="F:DNA binding"/>
    <property type="evidence" value="ECO:0007669"/>
    <property type="project" value="UniProtKB-KW"/>
</dbReference>
<dbReference type="SUPFAM" id="SSF47384">
    <property type="entry name" value="Homodimeric domain of signal transducing histidine kinase"/>
    <property type="match status" value="1"/>
</dbReference>
<keyword evidence="18" id="KW-1185">Reference proteome</keyword>
<dbReference type="Gene3D" id="3.40.50.150">
    <property type="entry name" value="Vaccinia Virus protein VP39"/>
    <property type="match status" value="1"/>
</dbReference>
<evidence type="ECO:0000256" key="11">
    <source>
        <dbReference type="SAM" id="Coils"/>
    </source>
</evidence>
<gene>
    <name evidence="17" type="ordered locus">MGMSRv2__1667</name>
</gene>
<dbReference type="PROSITE" id="PS50123">
    <property type="entry name" value="CHER"/>
    <property type="match status" value="1"/>
</dbReference>
<dbReference type="PROSITE" id="PS50043">
    <property type="entry name" value="HTH_LUXR_2"/>
    <property type="match status" value="1"/>
</dbReference>
<dbReference type="InterPro" id="IPR050903">
    <property type="entry name" value="Bact_Chemotaxis_MeTrfase"/>
</dbReference>
<keyword evidence="8" id="KW-0804">Transcription</keyword>
<dbReference type="FunFam" id="3.30.565.10:FF:000049">
    <property type="entry name" value="Two-component sensor histidine kinase"/>
    <property type="match status" value="1"/>
</dbReference>
<feature type="active site" evidence="9">
    <location>
        <position position="17"/>
    </location>
</feature>
<dbReference type="PROSITE" id="PS50122">
    <property type="entry name" value="CHEB"/>
    <property type="match status" value="1"/>
</dbReference>
<dbReference type="InterPro" id="IPR003661">
    <property type="entry name" value="HisK_dim/P_dom"/>
</dbReference>
<feature type="coiled-coil region" evidence="11">
    <location>
        <begin position="666"/>
        <end position="732"/>
    </location>
</feature>
<dbReference type="InterPro" id="IPR000780">
    <property type="entry name" value="CheR_MeTrfase"/>
</dbReference>
<dbReference type="SUPFAM" id="SSF52738">
    <property type="entry name" value="Methylesterase CheB, C-terminal domain"/>
    <property type="match status" value="1"/>
</dbReference>
<dbReference type="GO" id="GO:0006355">
    <property type="term" value="P:regulation of DNA-templated transcription"/>
    <property type="evidence" value="ECO:0007669"/>
    <property type="project" value="InterPro"/>
</dbReference>
<dbReference type="HOGENOM" id="CLU_000892_2_2_5"/>
<dbReference type="GO" id="GO:0006935">
    <property type="term" value="P:chemotaxis"/>
    <property type="evidence" value="ECO:0007669"/>
    <property type="project" value="UniProtKB-UniRule"/>
</dbReference>
<dbReference type="EMBL" id="HG794546">
    <property type="protein sequence ID" value="CDK98882.1"/>
    <property type="molecule type" value="Genomic_DNA"/>
</dbReference>
<dbReference type="InterPro" id="IPR000792">
    <property type="entry name" value="Tscrpt_reg_LuxR_C"/>
</dbReference>
<dbReference type="eggNOG" id="COG2205">
    <property type="taxonomic scope" value="Bacteria"/>
</dbReference>
<dbReference type="InterPro" id="IPR011006">
    <property type="entry name" value="CheY-like_superfamily"/>
</dbReference>
<dbReference type="InterPro" id="IPR035965">
    <property type="entry name" value="PAS-like_dom_sf"/>
</dbReference>
<dbReference type="Pfam" id="PF00196">
    <property type="entry name" value="GerE"/>
    <property type="match status" value="1"/>
</dbReference>
<dbReference type="InterPro" id="IPR036388">
    <property type="entry name" value="WH-like_DNA-bd_sf"/>
</dbReference>
<evidence type="ECO:0000259" key="15">
    <source>
        <dbReference type="PROSITE" id="PS50122"/>
    </source>
</evidence>
<dbReference type="eggNOG" id="COG2201">
    <property type="taxonomic scope" value="Bacteria"/>
</dbReference>
<dbReference type="STRING" id="1430440.MGMSRv2__1667"/>
<dbReference type="GO" id="GO:0008984">
    <property type="term" value="F:protein-glutamate methylesterase activity"/>
    <property type="evidence" value="ECO:0007669"/>
    <property type="project" value="InterPro"/>
</dbReference>
<dbReference type="SMART" id="SM00388">
    <property type="entry name" value="HisKA"/>
    <property type="match status" value="1"/>
</dbReference>
<evidence type="ECO:0000256" key="2">
    <source>
        <dbReference type="ARBA" id="ARBA00012438"/>
    </source>
</evidence>
<dbReference type="InterPro" id="IPR035909">
    <property type="entry name" value="CheB_C"/>
</dbReference>
<dbReference type="eggNOG" id="COG4566">
    <property type="taxonomic scope" value="Bacteria"/>
</dbReference>
<dbReference type="Gene3D" id="3.30.450.20">
    <property type="entry name" value="PAS domain"/>
    <property type="match status" value="1"/>
</dbReference>
<dbReference type="Gene3D" id="3.30.565.10">
    <property type="entry name" value="Histidine kinase-like ATPase, C-terminal domain"/>
    <property type="match status" value="1"/>
</dbReference>
<evidence type="ECO:0000256" key="4">
    <source>
        <dbReference type="ARBA" id="ARBA00022553"/>
    </source>
</evidence>
<dbReference type="PRINTS" id="PR00038">
    <property type="entry name" value="HTHLUXR"/>
</dbReference>
<keyword evidence="3 9" id="KW-0145">Chemotaxis</keyword>
<dbReference type="SUPFAM" id="SSF53335">
    <property type="entry name" value="S-adenosyl-L-methionine-dependent methyltransferases"/>
    <property type="match status" value="1"/>
</dbReference>
<evidence type="ECO:0000259" key="13">
    <source>
        <dbReference type="PROSITE" id="PS50109"/>
    </source>
</evidence>
<dbReference type="Pfam" id="PF00512">
    <property type="entry name" value="HisKA"/>
    <property type="match status" value="1"/>
</dbReference>
<sequence length="1437" mass="156557">MMNDSDSRLLTVAIGASAGGLEACRKLLGALPVGRGMAFILVQHLDPTHDSMMVELLADHTAMTVLEAAEGMRIEPEHLYLIPPGQSLSAGGGALHLSPPKARHGTRLPFDFLLRSLAQEYGPRTACIVLSGTGADGSQGLLAIKQKSGLVIAQSPDEAGYDDMPRNAIQTGAVDLVLPVADMAAALDQHIRHLDQSPATETTAPPPVEDRLAEIIDLLRARTAHDFTSYKHGTLQRRIERRMGMASIETNEMDRYIALLKSGDGTELELLAKDLLINVTSFFRDPKVFDNLAQTIVPQLVGKQAPNEALRLWSAGCSSGEEAYSLAMLFCEEIEATRRDVKLKLFASDVDADAIATAREGLYPDSIAAEVSPQRLARFFTKDSHGYRVTPELRALVVFTVQDVLTDPPFSRLDLVSCRNLLIYLRPEAQARAIAVFHFALRPGGILVLGSSETVGNAEDRFEVVSKPERIFHHVGKRRLGEFGFLVGGDDGVRTSSSPGAGATPTPQATWAELCRRTVMDTYAPAAVLINHRNECLYSLGPVGRYLRLAPGHPSHDILAMARSDLRIKLRAAIRRAGEENTRIITSGGRIGKDDGSLSFDLHIHPVTNEGEDLLLVCFVDLPQDQTTSVPSAKLAETSHNDPEVAALERELVTTRTELQGAIHSLESLSEEQKAVNEEALSVNEEYQSTNEELLTSKEELQSLNEELTALNSQLQETLERQRTTANDLENILRSTDVATLFLDTGLNIRFFTPATAALFRVIPSDIGRPLADLRSLAADAELLNDARAVLRHPTPIEREVRAENGAWFIRRVLPYQTPDAGIEGVVITFTDTTERRHIADALEAAERKAQSANVAKSRFLAAASHDLRQPLQTLTLLQALLARAVEGEKAHKLVSRLDETLGAMAGMLNTLLDINHIDAGTVCPDIEHFPINQVLERLGEEFSYQAQAQNLDLRVVPCGLSIDSDPRLLEQMLRNLLSNALKYTRSGTILLGCRRRRDLLRLEVWDTGIGIPASELEAVFTEYHQLDNSARERSRGLGLGLSIVQRLGALLGHRVEVRSRLGLGSMFAIEIAMPSNTLPLPPPSPHPTDGSTLPDGALRTGRILVVEDDPELRQLLGDLLTEDGHRTICAADGPAALELLTAGTQPPDLILSDYNLPGGMDGLEFTTQARARLRRPIPALILTGDISTAAARDIALGDCAQLNKPVRIKELRQALDRLLPRTTAMPPAEIAMIRTGNPVIHVVDDDPHIREVLREVLEEAGLSVADFATAEAFLDAYRPGGESCLLIDAALPGMSGLDLLQRLTDCGHRLPAIMITGNGDVPMAVQAIKAGATDFIEKPVGRDELLTSVWRALEQSRDTTKAFVWHQDAAKNLARLTPRQRQIMDMVLAGHPSKNIAADLGISQRTVENHRAAIMRKTGSKSLPALARLALAAIDG</sequence>
<evidence type="ECO:0000256" key="10">
    <source>
        <dbReference type="PROSITE-ProRule" id="PRU00169"/>
    </source>
</evidence>
<dbReference type="Pfam" id="PF02518">
    <property type="entry name" value="HATPase_c"/>
    <property type="match status" value="1"/>
</dbReference>
<evidence type="ECO:0000256" key="1">
    <source>
        <dbReference type="ARBA" id="ARBA00000085"/>
    </source>
</evidence>
<keyword evidence="7" id="KW-0238">DNA-binding</keyword>
<dbReference type="InterPro" id="IPR001789">
    <property type="entry name" value="Sig_transdc_resp-reg_receiver"/>
</dbReference>
<dbReference type="GO" id="GO:0000156">
    <property type="term" value="F:phosphorelay response regulator activity"/>
    <property type="evidence" value="ECO:0007669"/>
    <property type="project" value="InterPro"/>
</dbReference>
<feature type="domain" description="Response regulatory" evidence="14">
    <location>
        <begin position="1103"/>
        <end position="1220"/>
    </location>
</feature>
<evidence type="ECO:0000259" key="16">
    <source>
        <dbReference type="PROSITE" id="PS50123"/>
    </source>
</evidence>
<comment type="catalytic activity">
    <reaction evidence="1">
        <text>ATP + protein L-histidine = ADP + protein N-phospho-L-histidine.</text>
        <dbReference type="EC" id="2.7.13.3"/>
    </reaction>
</comment>
<dbReference type="Gene3D" id="1.10.287.130">
    <property type="match status" value="1"/>
</dbReference>
<dbReference type="SUPFAM" id="SSF47757">
    <property type="entry name" value="Chemotaxis receptor methyltransferase CheR, N-terminal domain"/>
    <property type="match status" value="1"/>
</dbReference>
<organism evidence="17 18">
    <name type="scientific">Magnetospirillum gryphiswaldense (strain DSM 6361 / JCM 21280 / NBRC 15271 / MSR-1)</name>
    <dbReference type="NCBI Taxonomy" id="431944"/>
    <lineage>
        <taxon>Bacteria</taxon>
        <taxon>Pseudomonadati</taxon>
        <taxon>Pseudomonadota</taxon>
        <taxon>Alphaproteobacteria</taxon>
        <taxon>Rhodospirillales</taxon>
        <taxon>Rhodospirillaceae</taxon>
        <taxon>Magnetospirillum</taxon>
    </lineage>
</organism>
<dbReference type="GO" id="GO:0008757">
    <property type="term" value="F:S-adenosylmethionine-dependent methyltransferase activity"/>
    <property type="evidence" value="ECO:0007669"/>
    <property type="project" value="InterPro"/>
</dbReference>
<feature type="domain" description="CheR-type methyltransferase" evidence="16">
    <location>
        <begin position="200"/>
        <end position="476"/>
    </location>
</feature>
<reference evidence="17 18" key="1">
    <citation type="journal article" date="2014" name="Genome Announc.">
        <title>Complete genome sequence of Magnetospirillum gryphiswaldense MSR-1.</title>
        <authorList>
            <person name="Wang X."/>
            <person name="Wang Q."/>
            <person name="Zhang W."/>
            <person name="Wang Y."/>
            <person name="Li L."/>
            <person name="Wen T."/>
            <person name="Zhang T."/>
            <person name="Zhang Y."/>
            <person name="Xu J."/>
            <person name="Hu J."/>
            <person name="Li S."/>
            <person name="Liu L."/>
            <person name="Liu J."/>
            <person name="Jiang W."/>
            <person name="Tian J."/>
            <person name="Li Y."/>
            <person name="Schuler D."/>
            <person name="Wang L."/>
            <person name="Li J."/>
        </authorList>
    </citation>
    <scope>NUCLEOTIDE SEQUENCE [LARGE SCALE GENOMIC DNA]</scope>
    <source>
        <strain evidence="18">DSM 6361 / JCM 21280 / NBRC 15271 / MSR-1</strain>
    </source>
</reference>
<feature type="modified residue" description="4-aspartylphosphate" evidence="10">
    <location>
        <position position="1154"/>
    </location>
</feature>
<feature type="domain" description="Histidine kinase" evidence="13">
    <location>
        <begin position="863"/>
        <end position="1076"/>
    </location>
</feature>
<feature type="domain" description="Response regulatory" evidence="14">
    <location>
        <begin position="1240"/>
        <end position="1354"/>
    </location>
</feature>
<evidence type="ECO:0000259" key="12">
    <source>
        <dbReference type="PROSITE" id="PS50043"/>
    </source>
</evidence>
<dbReference type="Pfam" id="PF01339">
    <property type="entry name" value="CheB_methylest"/>
    <property type="match status" value="1"/>
</dbReference>
<feature type="active site" evidence="9">
    <location>
        <position position="44"/>
    </location>
</feature>
<dbReference type="InterPro" id="IPR022642">
    <property type="entry name" value="CheR_C"/>
</dbReference>
<dbReference type="Pfam" id="PF01739">
    <property type="entry name" value="CheR"/>
    <property type="match status" value="1"/>
</dbReference>
<dbReference type="PANTHER" id="PTHR24422:SF27">
    <property type="entry name" value="PROTEIN-GLUTAMATE O-METHYLTRANSFERASE"/>
    <property type="match status" value="1"/>
</dbReference>
<dbReference type="Gene3D" id="1.10.10.10">
    <property type="entry name" value="Winged helix-like DNA-binding domain superfamily/Winged helix DNA-binding domain"/>
    <property type="match status" value="1"/>
</dbReference>
<dbReference type="eggNOG" id="COG1352">
    <property type="taxonomic scope" value="Bacteria"/>
</dbReference>
<evidence type="ECO:0000256" key="5">
    <source>
        <dbReference type="ARBA" id="ARBA00023012"/>
    </source>
</evidence>
<evidence type="ECO:0000256" key="9">
    <source>
        <dbReference type="PROSITE-ProRule" id="PRU00050"/>
    </source>
</evidence>
<dbReference type="PROSITE" id="PS50110">
    <property type="entry name" value="RESPONSE_REGULATORY"/>
    <property type="match status" value="2"/>
</dbReference>
<name>V6F0G9_MAGGM</name>
<dbReference type="SUPFAM" id="SSF46894">
    <property type="entry name" value="C-terminal effector domain of the bipartite response regulators"/>
    <property type="match status" value="1"/>
</dbReference>
<feature type="modified residue" description="4-aspartylphosphate" evidence="10">
    <location>
        <position position="1289"/>
    </location>
</feature>
<dbReference type="InterPro" id="IPR000673">
    <property type="entry name" value="Sig_transdc_resp-reg_Me-estase"/>
</dbReference>
<dbReference type="SMART" id="SM00448">
    <property type="entry name" value="REC"/>
    <property type="match status" value="2"/>
</dbReference>
<dbReference type="SMART" id="SM00421">
    <property type="entry name" value="HTH_LUXR"/>
    <property type="match status" value="1"/>
</dbReference>
<dbReference type="Pfam" id="PF13596">
    <property type="entry name" value="PAS_10"/>
    <property type="match status" value="1"/>
</dbReference>
<dbReference type="KEGG" id="mgy:MGMSRv2__1667"/>